<keyword evidence="6" id="KW-1185">Reference proteome</keyword>
<dbReference type="OrthoDB" id="3556936at2759"/>
<dbReference type="PANTHER" id="PTHR24126">
    <property type="entry name" value="ANKYRIN REPEAT, PH AND SEC7 DOMAIN CONTAINING PROTEIN SECG-RELATED"/>
    <property type="match status" value="1"/>
</dbReference>
<evidence type="ECO:0000313" key="5">
    <source>
        <dbReference type="EMBL" id="PMD51096.1"/>
    </source>
</evidence>
<organism evidence="5 6">
    <name type="scientific">Hyaloscypha bicolor E</name>
    <dbReference type="NCBI Taxonomy" id="1095630"/>
    <lineage>
        <taxon>Eukaryota</taxon>
        <taxon>Fungi</taxon>
        <taxon>Dikarya</taxon>
        <taxon>Ascomycota</taxon>
        <taxon>Pezizomycotina</taxon>
        <taxon>Leotiomycetes</taxon>
        <taxon>Helotiales</taxon>
        <taxon>Hyaloscyphaceae</taxon>
        <taxon>Hyaloscypha</taxon>
        <taxon>Hyaloscypha bicolor</taxon>
    </lineage>
</organism>
<dbReference type="PANTHER" id="PTHR24126:SF14">
    <property type="entry name" value="ANK_REP_REGION DOMAIN-CONTAINING PROTEIN"/>
    <property type="match status" value="1"/>
</dbReference>
<proteinExistence type="predicted"/>
<dbReference type="PROSITE" id="PS50297">
    <property type="entry name" value="ANK_REP_REGION"/>
    <property type="match status" value="1"/>
</dbReference>
<dbReference type="Pfam" id="PF12796">
    <property type="entry name" value="Ank_2"/>
    <property type="match status" value="1"/>
</dbReference>
<dbReference type="STRING" id="1095630.A0A2J6SK04"/>
<dbReference type="InParanoid" id="A0A2J6SK04"/>
<evidence type="ECO:0000256" key="4">
    <source>
        <dbReference type="SAM" id="MobiDB-lite"/>
    </source>
</evidence>
<dbReference type="EMBL" id="KZ613912">
    <property type="protein sequence ID" value="PMD51096.1"/>
    <property type="molecule type" value="Genomic_DNA"/>
</dbReference>
<dbReference type="InterPro" id="IPR036770">
    <property type="entry name" value="Ankyrin_rpt-contain_sf"/>
</dbReference>
<dbReference type="Gene3D" id="1.25.40.20">
    <property type="entry name" value="Ankyrin repeat-containing domain"/>
    <property type="match status" value="2"/>
</dbReference>
<gene>
    <name evidence="5" type="ORF">K444DRAFT_636459</name>
</gene>
<dbReference type="SMART" id="SM00248">
    <property type="entry name" value="ANK"/>
    <property type="match status" value="4"/>
</dbReference>
<sequence>MSAFDIVGVVAAAMQFSIYITKIVNYIDQNKKAGKDYHESLVELQSKLKLFQRTLDSLQRIAETIKWSENRTEMESIALVPMKEAIEETEKILKQLFTCQEKYQRPNDCPSLMLVMHYWVFEHKGKIIVKNGINEITDRVEAIKILLAEILTHVAIDGRDVTHDVNKRLCEQMTSDHPLYSRTGSSGWAASNTSNPSAKSWGSTASESADITTRSDFETESWLKHLASQWDIDLPMDEEVATVKRSDLSAIITAIKEKNYKIVARLLQSVKDPLAKDDNGWCAFHYAVRVGSKTVMRELLDSQKVKESRGFDIGDSNGDTALHFASLLGMEAMAKELLKAGCNKNALNNSGHSPLSIAVNKKKVGIVEILLEYKAECIPPNPEILRKIRNEINYLKDIAAFPRKPHDSVLGDKKGLLLKHIYYKMKSTIIAAFRTTKWPATR</sequence>
<dbReference type="GeneID" id="36592072"/>
<keyword evidence="2 3" id="KW-0040">ANK repeat</keyword>
<dbReference type="AlphaFoldDB" id="A0A2J6SK04"/>
<dbReference type="RefSeq" id="XP_024728000.1">
    <property type="nucleotide sequence ID" value="XM_024883995.1"/>
</dbReference>
<dbReference type="InterPro" id="IPR002110">
    <property type="entry name" value="Ankyrin_rpt"/>
</dbReference>
<reference evidence="5 6" key="1">
    <citation type="submission" date="2016-04" db="EMBL/GenBank/DDBJ databases">
        <title>A degradative enzymes factory behind the ericoid mycorrhizal symbiosis.</title>
        <authorList>
            <consortium name="DOE Joint Genome Institute"/>
            <person name="Martino E."/>
            <person name="Morin E."/>
            <person name="Grelet G."/>
            <person name="Kuo A."/>
            <person name="Kohler A."/>
            <person name="Daghino S."/>
            <person name="Barry K."/>
            <person name="Choi C."/>
            <person name="Cichocki N."/>
            <person name="Clum A."/>
            <person name="Copeland A."/>
            <person name="Hainaut M."/>
            <person name="Haridas S."/>
            <person name="Labutti K."/>
            <person name="Lindquist E."/>
            <person name="Lipzen A."/>
            <person name="Khouja H.-R."/>
            <person name="Murat C."/>
            <person name="Ohm R."/>
            <person name="Olson A."/>
            <person name="Spatafora J."/>
            <person name="Veneault-Fourrey C."/>
            <person name="Henrissat B."/>
            <person name="Grigoriev I."/>
            <person name="Martin F."/>
            <person name="Perotto S."/>
        </authorList>
    </citation>
    <scope>NUCLEOTIDE SEQUENCE [LARGE SCALE GENOMIC DNA]</scope>
    <source>
        <strain evidence="5 6">E</strain>
    </source>
</reference>
<evidence type="ECO:0000313" key="6">
    <source>
        <dbReference type="Proteomes" id="UP000235371"/>
    </source>
</evidence>
<feature type="region of interest" description="Disordered" evidence="4">
    <location>
        <begin position="184"/>
        <end position="205"/>
    </location>
</feature>
<dbReference type="PROSITE" id="PS50088">
    <property type="entry name" value="ANK_REPEAT"/>
    <property type="match status" value="1"/>
</dbReference>
<dbReference type="Proteomes" id="UP000235371">
    <property type="component" value="Unassembled WGS sequence"/>
</dbReference>
<keyword evidence="1" id="KW-0677">Repeat</keyword>
<evidence type="ECO:0000256" key="3">
    <source>
        <dbReference type="PROSITE-ProRule" id="PRU00023"/>
    </source>
</evidence>
<accession>A0A2J6SK04</accession>
<dbReference type="SUPFAM" id="SSF48403">
    <property type="entry name" value="Ankyrin repeat"/>
    <property type="match status" value="1"/>
</dbReference>
<evidence type="ECO:0000256" key="1">
    <source>
        <dbReference type="ARBA" id="ARBA00022737"/>
    </source>
</evidence>
<evidence type="ECO:0000256" key="2">
    <source>
        <dbReference type="ARBA" id="ARBA00023043"/>
    </source>
</evidence>
<name>A0A2J6SK04_9HELO</name>
<protein>
    <submittedName>
        <fullName evidence="5">Ankyrin</fullName>
    </submittedName>
</protein>
<feature type="repeat" description="ANK" evidence="3">
    <location>
        <begin position="317"/>
        <end position="349"/>
    </location>
</feature>